<dbReference type="Proteomes" id="UP000689195">
    <property type="component" value="Unassembled WGS sequence"/>
</dbReference>
<reference evidence="1" key="1">
    <citation type="submission" date="2021-01" db="EMBL/GenBank/DDBJ databases">
        <authorList>
            <consortium name="Genoscope - CEA"/>
            <person name="William W."/>
        </authorList>
    </citation>
    <scope>NUCLEOTIDE SEQUENCE</scope>
</reference>
<gene>
    <name evidence="1" type="ORF">PPENT_87.1.T0970040</name>
</gene>
<organism evidence="1 2">
    <name type="scientific">Paramecium pentaurelia</name>
    <dbReference type="NCBI Taxonomy" id="43138"/>
    <lineage>
        <taxon>Eukaryota</taxon>
        <taxon>Sar</taxon>
        <taxon>Alveolata</taxon>
        <taxon>Ciliophora</taxon>
        <taxon>Intramacronucleata</taxon>
        <taxon>Oligohymenophorea</taxon>
        <taxon>Peniculida</taxon>
        <taxon>Parameciidae</taxon>
        <taxon>Paramecium</taxon>
    </lineage>
</organism>
<dbReference type="EMBL" id="CAJJDO010000097">
    <property type="protein sequence ID" value="CAD8190636.1"/>
    <property type="molecule type" value="Genomic_DNA"/>
</dbReference>
<protein>
    <submittedName>
        <fullName evidence="1">Uncharacterized protein</fullName>
    </submittedName>
</protein>
<accession>A0A8S1WXR4</accession>
<sequence>MICKVQSIESYPNDQMDEYYTIALFNCYSLSQTCLFVELSNLINRYFNYCNRYKKFQIYRQLQLKLQKFLQKSWQIKFLVQPQIYLMCLQVLSNVQINPSIRIDQTYFVHQIIYIYNCLDYYYINITLIIQTNQLILIIDNINQIVLQNQLTYIIQ</sequence>
<dbReference type="AlphaFoldDB" id="A0A8S1WXR4"/>
<comment type="caution">
    <text evidence="1">The sequence shown here is derived from an EMBL/GenBank/DDBJ whole genome shotgun (WGS) entry which is preliminary data.</text>
</comment>
<dbReference type="OrthoDB" id="10264021at2759"/>
<evidence type="ECO:0000313" key="1">
    <source>
        <dbReference type="EMBL" id="CAD8190636.1"/>
    </source>
</evidence>
<proteinExistence type="predicted"/>
<keyword evidence="2" id="KW-1185">Reference proteome</keyword>
<evidence type="ECO:0000313" key="2">
    <source>
        <dbReference type="Proteomes" id="UP000689195"/>
    </source>
</evidence>
<name>A0A8S1WXR4_9CILI</name>